<dbReference type="GO" id="GO:0070224">
    <property type="term" value="F:sulfide:quinone oxidoreductase activity"/>
    <property type="evidence" value="ECO:0007669"/>
    <property type="project" value="TreeGrafter"/>
</dbReference>
<dbReference type="PANTHER" id="PTHR10632">
    <property type="entry name" value="SULFIDE:QUINONE OXIDOREDUCTASE"/>
    <property type="match status" value="1"/>
</dbReference>
<comment type="caution">
    <text evidence="1">The sequence shown here is derived from an EMBL/GenBank/DDBJ whole genome shotgun (WGS) entry which is preliminary data.</text>
</comment>
<dbReference type="AlphaFoldDB" id="A0AAI8YX29"/>
<dbReference type="PANTHER" id="PTHR10632:SF2">
    <property type="entry name" value="SULFIDE:QUINONE OXIDOREDUCTASE, MITOCHONDRIAL"/>
    <property type="match status" value="1"/>
</dbReference>
<dbReference type="GO" id="GO:0070221">
    <property type="term" value="P:sulfide oxidation, using sulfide:quinone oxidoreductase"/>
    <property type="evidence" value="ECO:0007669"/>
    <property type="project" value="TreeGrafter"/>
</dbReference>
<dbReference type="GO" id="GO:0005739">
    <property type="term" value="C:mitochondrion"/>
    <property type="evidence" value="ECO:0007669"/>
    <property type="project" value="TreeGrafter"/>
</dbReference>
<dbReference type="SUPFAM" id="SSF51905">
    <property type="entry name" value="FAD/NAD(P)-binding domain"/>
    <property type="match status" value="2"/>
</dbReference>
<evidence type="ECO:0000313" key="2">
    <source>
        <dbReference type="Proteomes" id="UP001296104"/>
    </source>
</evidence>
<dbReference type="InterPro" id="IPR015904">
    <property type="entry name" value="Sulphide_quinone_reductase"/>
</dbReference>
<dbReference type="GO" id="GO:0071949">
    <property type="term" value="F:FAD binding"/>
    <property type="evidence" value="ECO:0007669"/>
    <property type="project" value="TreeGrafter"/>
</dbReference>
<organism evidence="1 2">
    <name type="scientific">Lecanosticta acicola</name>
    <dbReference type="NCBI Taxonomy" id="111012"/>
    <lineage>
        <taxon>Eukaryota</taxon>
        <taxon>Fungi</taxon>
        <taxon>Dikarya</taxon>
        <taxon>Ascomycota</taxon>
        <taxon>Pezizomycotina</taxon>
        <taxon>Dothideomycetes</taxon>
        <taxon>Dothideomycetidae</taxon>
        <taxon>Mycosphaerellales</taxon>
        <taxon>Mycosphaerellaceae</taxon>
        <taxon>Lecanosticta</taxon>
    </lineage>
</organism>
<sequence>MMKGTFRSLSKVSSPGRRVLRSNPQWTFRGYATASGAYPVTSSTQHHKTLVIGCGSAGLNVGHQLLRTGRFAPEEIAAVDPAEWHHYQPGWTLVGAGLKAKEDLRRPLKSLVDPKIKFYNHSVANISPEQNLVTLNSGHKLSYDHLVVVPGITLKLDAIKGLPEALANPDSNVSSTYSYETCSKVWDNITRFQKGDAIFTQPAGVVKCAGGPQKIMWLAEHKWRKAGIFNPDDLSNSPAKIAFATGLPVMFGVPKYSKRLDALREQRRVEGLFEHDLTSIQGNTATFTRPQGDTVSRHFDFLHAVPKMGPFDLIKNSPIANAAGFVDVDDGTTQHKKFPNVWSIGDASSLPTSKTAAAITAQAPVLVRNLLDTMDGKAISWKYDGYTSCPLLTEYGKVMLCEFKYGGQPQETFGNLLGIDQSQPRRAFYYLKKDFFPWVYYNSYVKGTWGGPKGWLRN</sequence>
<accession>A0AAI8YX29</accession>
<gene>
    <name evidence="1" type="ORF">LECACI_7A003584</name>
</gene>
<evidence type="ECO:0000313" key="1">
    <source>
        <dbReference type="EMBL" id="CAK3970495.1"/>
    </source>
</evidence>
<dbReference type="Gene3D" id="3.50.50.60">
    <property type="entry name" value="FAD/NAD(P)-binding domain"/>
    <property type="match status" value="2"/>
</dbReference>
<name>A0AAI8YX29_9PEZI</name>
<dbReference type="EMBL" id="CAVMBE010000017">
    <property type="protein sequence ID" value="CAK3970495.1"/>
    <property type="molecule type" value="Genomic_DNA"/>
</dbReference>
<reference evidence="1" key="1">
    <citation type="submission" date="2023-11" db="EMBL/GenBank/DDBJ databases">
        <authorList>
            <person name="Alioto T."/>
            <person name="Alioto T."/>
            <person name="Gomez Garrido J."/>
        </authorList>
    </citation>
    <scope>NUCLEOTIDE SEQUENCE</scope>
</reference>
<dbReference type="FunFam" id="3.50.50.60:FF:000203">
    <property type="entry name" value="Related to sulfide:quinone oxidoreductase, mitochondrial"/>
    <property type="match status" value="1"/>
</dbReference>
<dbReference type="InterPro" id="IPR036188">
    <property type="entry name" value="FAD/NAD-bd_sf"/>
</dbReference>
<proteinExistence type="predicted"/>
<keyword evidence="2" id="KW-1185">Reference proteome</keyword>
<protein>
    <submittedName>
        <fullName evidence="1">Sulfide,quinone oxidoreductase flavo-binding</fullName>
    </submittedName>
</protein>
<dbReference type="Proteomes" id="UP001296104">
    <property type="component" value="Unassembled WGS sequence"/>
</dbReference>